<dbReference type="AlphaFoldDB" id="A0A9D4P4L6"/>
<evidence type="ECO:0000259" key="3">
    <source>
        <dbReference type="Pfam" id="PF03914"/>
    </source>
</evidence>
<accession>A0A9D4P4L6</accession>
<organism evidence="4">
    <name type="scientific">Dermatophagoides farinae</name>
    <name type="common">American house dust mite</name>
    <dbReference type="NCBI Taxonomy" id="6954"/>
    <lineage>
        <taxon>Eukaryota</taxon>
        <taxon>Metazoa</taxon>
        <taxon>Ecdysozoa</taxon>
        <taxon>Arthropoda</taxon>
        <taxon>Chelicerata</taxon>
        <taxon>Arachnida</taxon>
        <taxon>Acari</taxon>
        <taxon>Acariformes</taxon>
        <taxon>Sarcoptiformes</taxon>
        <taxon>Astigmata</taxon>
        <taxon>Psoroptidia</taxon>
        <taxon>Analgoidea</taxon>
        <taxon>Pyroglyphidae</taxon>
        <taxon>Dermatophagoidinae</taxon>
        <taxon>Dermatophagoides</taxon>
    </lineage>
</organism>
<feature type="compositionally biased region" description="Basic residues" evidence="2">
    <location>
        <begin position="739"/>
        <end position="763"/>
    </location>
</feature>
<evidence type="ECO:0000256" key="2">
    <source>
        <dbReference type="SAM" id="MobiDB-lite"/>
    </source>
</evidence>
<dbReference type="EMBL" id="SDOV01000003">
    <property type="protein sequence ID" value="KAH7643452.1"/>
    <property type="molecule type" value="Genomic_DNA"/>
</dbReference>
<dbReference type="SUPFAM" id="SSF48371">
    <property type="entry name" value="ARM repeat"/>
    <property type="match status" value="1"/>
</dbReference>
<dbReference type="Pfam" id="PF03914">
    <property type="entry name" value="CBF"/>
    <property type="match status" value="1"/>
</dbReference>
<name>A0A9D4P4L6_DERFA</name>
<evidence type="ECO:0000256" key="1">
    <source>
        <dbReference type="ARBA" id="ARBA00007797"/>
    </source>
</evidence>
<dbReference type="InterPro" id="IPR040155">
    <property type="entry name" value="CEBPZ/Mak21-like"/>
</dbReference>
<feature type="region of interest" description="Disordered" evidence="2">
    <location>
        <begin position="1"/>
        <end position="26"/>
    </location>
</feature>
<dbReference type="GO" id="GO:0005634">
    <property type="term" value="C:nucleus"/>
    <property type="evidence" value="ECO:0007669"/>
    <property type="project" value="UniProtKB-ARBA"/>
</dbReference>
<proteinExistence type="inferred from homology"/>
<reference evidence="4" key="1">
    <citation type="submission" date="2020-06" db="EMBL/GenBank/DDBJ databases">
        <authorList>
            <person name="Ji K."/>
            <person name="Li J."/>
        </authorList>
    </citation>
    <scope>NUCLEOTIDE SEQUENCE</scope>
    <source>
        <strain evidence="4">JKM2019</strain>
        <tissue evidence="4">Whole body</tissue>
    </source>
</reference>
<reference evidence="4" key="2">
    <citation type="journal article" date="2021" name="World Allergy Organ. J.">
        <title>Chromosome-level assembly of Dermatophagoides farinae genome and transcriptome reveals two novel allergens Der f 37 and Der f 39.</title>
        <authorList>
            <person name="Chen J."/>
            <person name="Cai Z."/>
            <person name="Fan D."/>
            <person name="Hu J."/>
            <person name="Hou Y."/>
            <person name="He Y."/>
            <person name="Zhang Z."/>
            <person name="Zhao Z."/>
            <person name="Gao P."/>
            <person name="Hu W."/>
            <person name="Sun J."/>
            <person name="Li J."/>
            <person name="Ji K."/>
        </authorList>
    </citation>
    <scope>NUCLEOTIDE SEQUENCE</scope>
    <source>
        <strain evidence="4">JKM2019</strain>
    </source>
</reference>
<dbReference type="InterPro" id="IPR005612">
    <property type="entry name" value="CCAAT-binding_factor"/>
</dbReference>
<evidence type="ECO:0000313" key="4">
    <source>
        <dbReference type="EMBL" id="KAH7643452.1"/>
    </source>
</evidence>
<dbReference type="Proteomes" id="UP000828236">
    <property type="component" value="Unassembled WGS sequence"/>
</dbReference>
<dbReference type="Gene3D" id="1.25.10.10">
    <property type="entry name" value="Leucine-rich Repeat Variant"/>
    <property type="match status" value="1"/>
</dbReference>
<dbReference type="InterPro" id="IPR016024">
    <property type="entry name" value="ARM-type_fold"/>
</dbReference>
<feature type="region of interest" description="Disordered" evidence="2">
    <location>
        <begin position="731"/>
        <end position="763"/>
    </location>
</feature>
<feature type="domain" description="CCAAT-binding factor" evidence="3">
    <location>
        <begin position="380"/>
        <end position="543"/>
    </location>
</feature>
<comment type="similarity">
    <text evidence="1">Belongs to the CBF/MAK21 family.</text>
</comment>
<feature type="compositionally biased region" description="Basic residues" evidence="2">
    <location>
        <begin position="1"/>
        <end position="14"/>
    </location>
</feature>
<sequence>MSHHHSNQPSKRTKSNHDNNAKQTLVIPTGTKWYRQRVVDNIGPNSNQSLRSSHDHVTELRAEAIKLLKCDYYIYDQQKQNGSKAQDFEWIKTVLSNGTVQDKLAAYTVLIQDSIVHNLRSLEQLIRFVNGKGKRECIMAIDTVRDLFIGDLLIPNQKLQSFEQLINSADQDFLVTNDNIYRRKFLIIAHVEDQIRSFYRRFLEQLVQCSHDTLDTLKMKSIRTLYDLFINNPEQEKFLLENLINKLGDPTPRIASTTARLLAQILQHHSQMKTIIVKQVERLLFRPNITARTEYYCLCFLSEIIYQSSVDRQLANHVIQIYFAIFTKCTKLGQVNSKTMSALLTGVTRAFPYSKLDSDMIEKHLNTFYRLIHYVNRNTAIQTLSLMFQMILFTQNGSLTDRFYSSLYRFLLDTTLDQCSKLNLLLNIIYRSLKHDPIIRRVRAFIKRLLQLCLNSSSSFVIAILILIGELLKTKEGFKIDIGQIKSWVYVDLKDKTKDENNGNDEKYKFDCRNPLYANADQEPCWELFALRNHFHPTIQMFAQKIINNETFEYDGDPLEDFSLKHFLDRFSFKNPKRIDDDDDGGGDVGKVFSRITNTSSSSSSSTMNINSKDYVEQNEQQIPIDERFIYKFLQQRKMMKMDKLNDDDGESDIESVTSLEFNDLLDNYEQYIGDDTVRKEIGKNRARNAAPFKGKHGFSSITNDIFASAEQFDHLLDQNDTDSDYEMAIADDDDTKSRKSTKNVKRKKKYRPNLRRMNKRMK</sequence>
<protein>
    <submittedName>
        <fullName evidence="4">Ccaat/enhancer-binding protein zeta-like protein</fullName>
    </submittedName>
</protein>
<dbReference type="PANTHER" id="PTHR12048:SF0">
    <property type="entry name" value="CCAAT_ENHANCER-BINDING PROTEIN ZETA"/>
    <property type="match status" value="1"/>
</dbReference>
<comment type="caution">
    <text evidence="4">The sequence shown here is derived from an EMBL/GenBank/DDBJ whole genome shotgun (WGS) entry which is preliminary data.</text>
</comment>
<dbReference type="PANTHER" id="PTHR12048">
    <property type="entry name" value="CCAAT-BINDING FACTOR-RELATED"/>
    <property type="match status" value="1"/>
</dbReference>
<dbReference type="InterPro" id="IPR011989">
    <property type="entry name" value="ARM-like"/>
</dbReference>
<gene>
    <name evidence="4" type="ORF">HUG17_10143</name>
</gene>